<evidence type="ECO:0000313" key="2">
    <source>
        <dbReference type="Proteomes" id="UP000245999"/>
    </source>
</evidence>
<dbReference type="EMBL" id="CP029145">
    <property type="protein sequence ID" value="AWM33804.1"/>
    <property type="molecule type" value="Genomic_DNA"/>
</dbReference>
<dbReference type="Proteomes" id="UP000245999">
    <property type="component" value="Chromosome"/>
</dbReference>
<dbReference type="KEGG" id="hnv:DDQ68_14015"/>
<proteinExistence type="predicted"/>
<dbReference type="OrthoDB" id="877302at2"/>
<evidence type="ECO:0000313" key="1">
    <source>
        <dbReference type="EMBL" id="AWM33804.1"/>
    </source>
</evidence>
<dbReference type="RefSeq" id="WP_109656858.1">
    <property type="nucleotide sequence ID" value="NZ_CP029145.1"/>
</dbReference>
<protein>
    <submittedName>
        <fullName evidence="1">Uncharacterized protein</fullName>
    </submittedName>
</protein>
<gene>
    <name evidence="1" type="ORF">DDQ68_14015</name>
</gene>
<dbReference type="AlphaFoldDB" id="A0A2Z3GWL4"/>
<keyword evidence="2" id="KW-1185">Reference proteome</keyword>
<accession>A0A2Z3GWL4</accession>
<name>A0A2Z3GWL4_9BACT</name>
<sequence length="181" mass="19357">MQNQFFEAIAGAQARAPRFLANVYATPGARIEHDDFCPQLHLTLHGPDGLSSGTLIRFEGEAENTAGALRLSVRSGAVAYALPLAQLTNSTTVALSVAGLAPGRYALWADALYNFSATAIWLVDAYAGLRVNLRQEPGYVFTAVAAAPGRFWLHFLPLDLGEYSTAPELLRALVAPGWAQA</sequence>
<organism evidence="1 2">
    <name type="scientific">Hymenobacter nivis</name>
    <dbReference type="NCBI Taxonomy" id="1850093"/>
    <lineage>
        <taxon>Bacteria</taxon>
        <taxon>Pseudomonadati</taxon>
        <taxon>Bacteroidota</taxon>
        <taxon>Cytophagia</taxon>
        <taxon>Cytophagales</taxon>
        <taxon>Hymenobacteraceae</taxon>
        <taxon>Hymenobacter</taxon>
    </lineage>
</organism>
<reference evidence="2" key="1">
    <citation type="submission" date="2018-04" db="EMBL/GenBank/DDBJ databases">
        <title>Complete genome of Antarctic heterotrophic bacterium Hymenobacter nivis.</title>
        <authorList>
            <person name="Terashima M."/>
        </authorList>
    </citation>
    <scope>NUCLEOTIDE SEQUENCE [LARGE SCALE GENOMIC DNA]</scope>
    <source>
        <strain evidence="2">NBRC 111535</strain>
    </source>
</reference>